<proteinExistence type="predicted"/>
<protein>
    <recommendedName>
        <fullName evidence="6">Secreted protein</fullName>
    </recommendedName>
</protein>
<evidence type="ECO:0000256" key="1">
    <source>
        <dbReference type="SAM" id="MobiDB-lite"/>
    </source>
</evidence>
<accession>A0A7T0PD75</accession>
<keyword evidence="2" id="KW-1133">Transmembrane helix</keyword>
<evidence type="ECO:0000313" key="5">
    <source>
        <dbReference type="Proteomes" id="UP000594586"/>
    </source>
</evidence>
<sequence length="127" mass="12823">MIRRITAATVATALALGLAVSPAHAQSSNGSSSQTASPTTTPTAEPTTGPTVSASPNPTEPPTKDPEAPKQDSSSLVEASSLSEDGKTFFMVVNVIIAVLTGVVQAAGMIISVSPTAQAMIRDFLAK</sequence>
<feature type="signal peptide" evidence="3">
    <location>
        <begin position="1"/>
        <end position="25"/>
    </location>
</feature>
<dbReference type="EMBL" id="CP064955">
    <property type="protein sequence ID" value="QPK82663.1"/>
    <property type="molecule type" value="Genomic_DNA"/>
</dbReference>
<dbReference type="Proteomes" id="UP000594586">
    <property type="component" value="Chromosome"/>
</dbReference>
<keyword evidence="2" id="KW-0812">Transmembrane</keyword>
<dbReference type="AlphaFoldDB" id="A0A7T0PD75"/>
<feature type="region of interest" description="Disordered" evidence="1">
    <location>
        <begin position="22"/>
        <end position="79"/>
    </location>
</feature>
<reference evidence="4 5" key="1">
    <citation type="submission" date="2020-11" db="EMBL/GenBank/DDBJ databases">
        <title>Corynebacterium sp. MC1420.</title>
        <authorList>
            <person name="Zhou J."/>
        </authorList>
    </citation>
    <scope>NUCLEOTIDE SEQUENCE [LARGE SCALE GENOMIC DNA]</scope>
    <source>
        <strain evidence="4 5">MC1420</strain>
    </source>
</reference>
<keyword evidence="5" id="KW-1185">Reference proteome</keyword>
<organism evidence="4 5">
    <name type="scientific">Corynebacterium qintianiae</name>
    <dbReference type="NCBI Taxonomy" id="2709392"/>
    <lineage>
        <taxon>Bacteria</taxon>
        <taxon>Bacillati</taxon>
        <taxon>Actinomycetota</taxon>
        <taxon>Actinomycetes</taxon>
        <taxon>Mycobacteriales</taxon>
        <taxon>Corynebacteriaceae</taxon>
        <taxon>Corynebacterium</taxon>
    </lineage>
</organism>
<keyword evidence="3" id="KW-0732">Signal</keyword>
<feature type="transmembrane region" description="Helical" evidence="2">
    <location>
        <begin position="89"/>
        <end position="113"/>
    </location>
</feature>
<name>A0A7T0PD75_9CORY</name>
<gene>
    <name evidence="4" type="ORF">G7Y29_07170</name>
</gene>
<dbReference type="KEGG" id="cqn:G7Y29_07170"/>
<dbReference type="RefSeq" id="WP_165002619.1">
    <property type="nucleotide sequence ID" value="NZ_CP064955.1"/>
</dbReference>
<feature type="compositionally biased region" description="Low complexity" evidence="1">
    <location>
        <begin position="22"/>
        <end position="51"/>
    </location>
</feature>
<keyword evidence="2" id="KW-0472">Membrane</keyword>
<evidence type="ECO:0000313" key="4">
    <source>
        <dbReference type="EMBL" id="QPK82663.1"/>
    </source>
</evidence>
<feature type="chain" id="PRO_5032890266" description="Secreted protein" evidence="3">
    <location>
        <begin position="26"/>
        <end position="127"/>
    </location>
</feature>
<evidence type="ECO:0008006" key="6">
    <source>
        <dbReference type="Google" id="ProtNLM"/>
    </source>
</evidence>
<evidence type="ECO:0000256" key="3">
    <source>
        <dbReference type="SAM" id="SignalP"/>
    </source>
</evidence>
<evidence type="ECO:0000256" key="2">
    <source>
        <dbReference type="SAM" id="Phobius"/>
    </source>
</evidence>